<proteinExistence type="predicted"/>
<feature type="region of interest" description="Disordered" evidence="1">
    <location>
        <begin position="26"/>
        <end position="74"/>
    </location>
</feature>
<protein>
    <submittedName>
        <fullName evidence="2">Uncharacterized protein</fullName>
    </submittedName>
</protein>
<dbReference type="AlphaFoldDB" id="A0A8J2JNY6"/>
<feature type="compositionally biased region" description="Polar residues" evidence="1">
    <location>
        <begin position="31"/>
        <end position="47"/>
    </location>
</feature>
<feature type="compositionally biased region" description="Basic and acidic residues" evidence="1">
    <location>
        <begin position="48"/>
        <end position="57"/>
    </location>
</feature>
<dbReference type="Proteomes" id="UP000708208">
    <property type="component" value="Unassembled WGS sequence"/>
</dbReference>
<evidence type="ECO:0000313" key="3">
    <source>
        <dbReference type="Proteomes" id="UP000708208"/>
    </source>
</evidence>
<feature type="non-terminal residue" evidence="2">
    <location>
        <position position="74"/>
    </location>
</feature>
<sequence>NSCMEIDEEELLRDEDEVQDEVFGGEAVVDSGSSEANKTEKVSGNSEQSEKTTDNTEKTGVSSKPPGNPEPSGK</sequence>
<evidence type="ECO:0000313" key="2">
    <source>
        <dbReference type="EMBL" id="CAG7722518.1"/>
    </source>
</evidence>
<feature type="non-terminal residue" evidence="2">
    <location>
        <position position="1"/>
    </location>
</feature>
<name>A0A8J2JNY6_9HEXA</name>
<organism evidence="2 3">
    <name type="scientific">Allacma fusca</name>
    <dbReference type="NCBI Taxonomy" id="39272"/>
    <lineage>
        <taxon>Eukaryota</taxon>
        <taxon>Metazoa</taxon>
        <taxon>Ecdysozoa</taxon>
        <taxon>Arthropoda</taxon>
        <taxon>Hexapoda</taxon>
        <taxon>Collembola</taxon>
        <taxon>Symphypleona</taxon>
        <taxon>Sminthuridae</taxon>
        <taxon>Allacma</taxon>
    </lineage>
</organism>
<gene>
    <name evidence="2" type="ORF">AFUS01_LOCUS11649</name>
</gene>
<reference evidence="2" key="1">
    <citation type="submission" date="2021-06" db="EMBL/GenBank/DDBJ databases">
        <authorList>
            <person name="Hodson N. C."/>
            <person name="Mongue J. A."/>
            <person name="Jaron S. K."/>
        </authorList>
    </citation>
    <scope>NUCLEOTIDE SEQUENCE</scope>
</reference>
<comment type="caution">
    <text evidence="2">The sequence shown here is derived from an EMBL/GenBank/DDBJ whole genome shotgun (WGS) entry which is preliminary data.</text>
</comment>
<evidence type="ECO:0000256" key="1">
    <source>
        <dbReference type="SAM" id="MobiDB-lite"/>
    </source>
</evidence>
<dbReference type="EMBL" id="CAJVCH010090136">
    <property type="protein sequence ID" value="CAG7722518.1"/>
    <property type="molecule type" value="Genomic_DNA"/>
</dbReference>
<keyword evidence="3" id="KW-1185">Reference proteome</keyword>
<accession>A0A8J2JNY6</accession>